<dbReference type="PANTHER" id="PTHR16943">
    <property type="entry name" value="2-METHYLCITRATE DEHYDRATASE-RELATED"/>
    <property type="match status" value="1"/>
</dbReference>
<dbReference type="Gene3D" id="3.30.1330.120">
    <property type="entry name" value="2-methylcitrate dehydratase PrpD"/>
    <property type="match status" value="1"/>
</dbReference>
<dbReference type="InterPro" id="IPR042183">
    <property type="entry name" value="MmgE/PrpD_sf_1"/>
</dbReference>
<evidence type="ECO:0000256" key="1">
    <source>
        <dbReference type="ARBA" id="ARBA00006174"/>
    </source>
</evidence>
<dbReference type="InterPro" id="IPR036148">
    <property type="entry name" value="MmgE/PrpD_sf"/>
</dbReference>
<dbReference type="Pfam" id="PF19305">
    <property type="entry name" value="MmgE_PrpD_C"/>
    <property type="match status" value="1"/>
</dbReference>
<reference evidence="4" key="1">
    <citation type="submission" date="2022-10" db="EMBL/GenBank/DDBJ databases">
        <title>Complete genome sequence of Agrobacterium salinitolerans CFBP5507.</title>
        <authorList>
            <person name="Tchabashvili S."/>
            <person name="Yen H.-C."/>
            <person name="Haryono M."/>
            <person name="Lin Y.-C."/>
            <person name="Lai E.-M."/>
            <person name="Kuo C.-H."/>
        </authorList>
    </citation>
    <scope>NUCLEOTIDE SEQUENCE</scope>
    <source>
        <strain evidence="4">CFBP5507</strain>
    </source>
</reference>
<proteinExistence type="inferred from homology"/>
<evidence type="ECO:0000259" key="3">
    <source>
        <dbReference type="Pfam" id="PF19305"/>
    </source>
</evidence>
<dbReference type="Proteomes" id="UP000298735">
    <property type="component" value="Chromosome Linear"/>
</dbReference>
<name>A0A4Z1QNP0_9HYPH</name>
<protein>
    <submittedName>
        <fullName evidence="4">MmgE/PrpD family protein</fullName>
    </submittedName>
</protein>
<dbReference type="InterPro" id="IPR045337">
    <property type="entry name" value="MmgE_PrpD_C"/>
</dbReference>
<dbReference type="SUPFAM" id="SSF103378">
    <property type="entry name" value="2-methylcitrate dehydratase PrpD"/>
    <property type="match status" value="1"/>
</dbReference>
<feature type="domain" description="MmgE/PrpD C-terminal" evidence="3">
    <location>
        <begin position="268"/>
        <end position="422"/>
    </location>
</feature>
<dbReference type="EMBL" id="CP109969">
    <property type="protein sequence ID" value="UYZ09556.1"/>
    <property type="molecule type" value="Genomic_DNA"/>
</dbReference>
<evidence type="ECO:0000313" key="4">
    <source>
        <dbReference type="EMBL" id="UYZ09556.1"/>
    </source>
</evidence>
<dbReference type="GO" id="GO:0016829">
    <property type="term" value="F:lyase activity"/>
    <property type="evidence" value="ECO:0007669"/>
    <property type="project" value="InterPro"/>
</dbReference>
<dbReference type="PANTHER" id="PTHR16943:SF8">
    <property type="entry name" value="2-METHYLCITRATE DEHYDRATASE"/>
    <property type="match status" value="1"/>
</dbReference>
<dbReference type="InterPro" id="IPR045336">
    <property type="entry name" value="MmgE_PrpD_N"/>
</dbReference>
<evidence type="ECO:0000313" key="5">
    <source>
        <dbReference type="Proteomes" id="UP000298735"/>
    </source>
</evidence>
<gene>
    <name evidence="4" type="ORF">CFBP5507_17875</name>
</gene>
<dbReference type="RefSeq" id="WP_137411826.1">
    <property type="nucleotide sequence ID" value="NZ_CP109969.1"/>
</dbReference>
<sequence length="443" mass="47575">MTNPLLRLAEVATDWRHRPVEEPVRWATRRAILDWFATTLPGCVRAPAAIMAPAMMETEGSGRAWCYVDEKSCSPRRAAFLNAVASHTVEFDDIFKDGGYHPGSPTISAALAFAQHSDSTLDDLHRAIIAGYEVGCRISLAIQPSHYAFWHTTSTVGTIGAAVAGSILMGGDSRVIGHAIALATSFAGGHQQNLQGEGMAKALHPGHAADAGLMAALAAAAGVTGSLESLHADKGFAAATSETSGDWARALDGLGTWTPITRMTVKAHGCCGHIFPALDGIGSMRKQHGFNPADIERIEVSGYRATQSMCDRPEPVSAQDARFSLQYCLAVYLFLGGVRLSAFEPAIMGRADIRDFMQRIRISEDSVLSANYPVKRQARLTVALRGGHTLRHLQETRRGDPEDPLSDADLIAKFHELSSGTSPGEIAKALSRRFFLVRSCRVG</sequence>
<dbReference type="AlphaFoldDB" id="A0A4Z1QNP0"/>
<organism evidence="4 5">
    <name type="scientific">Agrobacterium salinitolerans</name>
    <dbReference type="NCBI Taxonomy" id="1183413"/>
    <lineage>
        <taxon>Bacteria</taxon>
        <taxon>Pseudomonadati</taxon>
        <taxon>Pseudomonadota</taxon>
        <taxon>Alphaproteobacteria</taxon>
        <taxon>Hyphomicrobiales</taxon>
        <taxon>Rhizobiaceae</taxon>
        <taxon>Rhizobium/Agrobacterium group</taxon>
        <taxon>Agrobacterium</taxon>
    </lineage>
</organism>
<dbReference type="Gene3D" id="1.10.4100.10">
    <property type="entry name" value="2-methylcitrate dehydratase PrpD"/>
    <property type="match status" value="1"/>
</dbReference>
<dbReference type="Pfam" id="PF03972">
    <property type="entry name" value="MmgE_PrpD_N"/>
    <property type="match status" value="1"/>
</dbReference>
<accession>A0A4Z1QNP0</accession>
<dbReference type="KEGG" id="asal:CFBP5507_17875"/>
<dbReference type="InterPro" id="IPR005656">
    <property type="entry name" value="MmgE_PrpD"/>
</dbReference>
<dbReference type="InterPro" id="IPR042188">
    <property type="entry name" value="MmgE/PrpD_sf_2"/>
</dbReference>
<evidence type="ECO:0000259" key="2">
    <source>
        <dbReference type="Pfam" id="PF03972"/>
    </source>
</evidence>
<feature type="domain" description="MmgE/PrpD N-terminal" evidence="2">
    <location>
        <begin position="7"/>
        <end position="243"/>
    </location>
</feature>
<comment type="similarity">
    <text evidence="1">Belongs to the PrpD family.</text>
</comment>
<dbReference type="OrthoDB" id="9795089at2"/>